<dbReference type="InterPro" id="IPR011913">
    <property type="entry name" value="RfaE_dom_I"/>
</dbReference>
<dbReference type="RefSeq" id="WP_405277512.1">
    <property type="nucleotide sequence ID" value="NZ_CP144380.1"/>
</dbReference>
<dbReference type="Gene3D" id="3.40.1190.20">
    <property type="match status" value="1"/>
</dbReference>
<dbReference type="PROSITE" id="PS00583">
    <property type="entry name" value="PFKB_KINASES_1"/>
    <property type="match status" value="1"/>
</dbReference>
<evidence type="ECO:0000256" key="2">
    <source>
        <dbReference type="ARBA" id="ARBA00022777"/>
    </source>
</evidence>
<proteinExistence type="predicted"/>
<gene>
    <name evidence="4" type="primary">rfaE1</name>
    <name evidence="4" type="ORF">WI372_09890</name>
</gene>
<dbReference type="CDD" id="cd01172">
    <property type="entry name" value="RfaE_like"/>
    <property type="match status" value="1"/>
</dbReference>
<dbReference type="InterPro" id="IPR029056">
    <property type="entry name" value="Ribokinase-like"/>
</dbReference>
<organism evidence="4 5">
    <name type="scientific">Gaopeijia maritima</name>
    <dbReference type="NCBI Taxonomy" id="3119007"/>
    <lineage>
        <taxon>Bacteria</taxon>
        <taxon>Pseudomonadati</taxon>
        <taxon>Gemmatimonadota</taxon>
        <taxon>Longimicrobiia</taxon>
        <taxon>Gaopeijiales</taxon>
        <taxon>Gaopeijiaceae</taxon>
        <taxon>Gaopeijia</taxon>
    </lineage>
</organism>
<evidence type="ECO:0000259" key="3">
    <source>
        <dbReference type="Pfam" id="PF00294"/>
    </source>
</evidence>
<evidence type="ECO:0000256" key="1">
    <source>
        <dbReference type="ARBA" id="ARBA00022679"/>
    </source>
</evidence>
<dbReference type="Proteomes" id="UP001484239">
    <property type="component" value="Unassembled WGS sequence"/>
</dbReference>
<sequence length="337" mass="35742">MTPDIRRLTPERAGEVLAAIAGVRALVIGDLMLDEYLQGSVDRISPEAPVPVVHVDREWWALGGAANVAANVAALGASCEVVGVVGDDAGGQRLTDALASLGARTSGVVAAPGRPTTVKTRVMARSQQVVRYDREEARDVRPEVEAALIEAIRREAAGCQVLILEDYNKGVLTSAVIRAVLQVGHEMDIPTVVDPKRLRFFEYGGVTLFKPNAKELADALGEHLDPDDPEWMERTRVRLDCRTLLLTLGERGVALVSEGGRFLRIPAVARAVYDVSGAGDTVVAVAAVALAAGADEFEAAILANHAAALEVQKAGVATVSPDEILTQTRTFLSRGDS</sequence>
<dbReference type="SUPFAM" id="SSF53613">
    <property type="entry name" value="Ribokinase-like"/>
    <property type="match status" value="1"/>
</dbReference>
<keyword evidence="5" id="KW-1185">Reference proteome</keyword>
<feature type="domain" description="Carbohydrate kinase PfkB" evidence="3">
    <location>
        <begin position="26"/>
        <end position="321"/>
    </location>
</feature>
<accession>A0ABU9EB13</accession>
<name>A0ABU9EB13_9BACT</name>
<keyword evidence="2 4" id="KW-0418">Kinase</keyword>
<evidence type="ECO:0000313" key="5">
    <source>
        <dbReference type="Proteomes" id="UP001484239"/>
    </source>
</evidence>
<evidence type="ECO:0000313" key="4">
    <source>
        <dbReference type="EMBL" id="MEK9501289.1"/>
    </source>
</evidence>
<reference evidence="4 5" key="1">
    <citation type="submission" date="2024-02" db="EMBL/GenBank/DDBJ databases">
        <title>A novel Gemmatimonadota bacterium.</title>
        <authorList>
            <person name="Du Z.-J."/>
            <person name="Ye Y.-Q."/>
        </authorList>
    </citation>
    <scope>NUCLEOTIDE SEQUENCE [LARGE SCALE GENOMIC DNA]</scope>
    <source>
        <strain evidence="4 5">DH-20</strain>
    </source>
</reference>
<dbReference type="NCBIfam" id="TIGR02198">
    <property type="entry name" value="rfaE_dom_I"/>
    <property type="match status" value="1"/>
</dbReference>
<dbReference type="Pfam" id="PF00294">
    <property type="entry name" value="PfkB"/>
    <property type="match status" value="1"/>
</dbReference>
<dbReference type="GO" id="GO:0016301">
    <property type="term" value="F:kinase activity"/>
    <property type="evidence" value="ECO:0007669"/>
    <property type="project" value="UniProtKB-KW"/>
</dbReference>
<dbReference type="PANTHER" id="PTHR46969">
    <property type="entry name" value="BIFUNCTIONAL PROTEIN HLDE"/>
    <property type="match status" value="1"/>
</dbReference>
<dbReference type="InterPro" id="IPR002173">
    <property type="entry name" value="Carboh/pur_kinase_PfkB_CS"/>
</dbReference>
<protein>
    <submittedName>
        <fullName evidence="4">D-glycero-beta-D-manno-heptose-7-phosphate kinase</fullName>
    </submittedName>
</protein>
<comment type="caution">
    <text evidence="4">The sequence shown here is derived from an EMBL/GenBank/DDBJ whole genome shotgun (WGS) entry which is preliminary data.</text>
</comment>
<keyword evidence="1" id="KW-0808">Transferase</keyword>
<dbReference type="PANTHER" id="PTHR46969:SF1">
    <property type="entry name" value="BIFUNCTIONAL PROTEIN HLDE"/>
    <property type="match status" value="1"/>
</dbReference>
<dbReference type="InterPro" id="IPR011611">
    <property type="entry name" value="PfkB_dom"/>
</dbReference>
<dbReference type="EMBL" id="JBBHLI010000004">
    <property type="protein sequence ID" value="MEK9501289.1"/>
    <property type="molecule type" value="Genomic_DNA"/>
</dbReference>